<dbReference type="RefSeq" id="WP_080896559.1">
    <property type="nucleotide sequence ID" value="NZ_JZSW01000006.1"/>
</dbReference>
<reference evidence="1 2" key="1">
    <citation type="submission" date="2018-01" db="EMBL/GenBank/DDBJ databases">
        <title>Whole genome sequencing of Histamine producing bacteria.</title>
        <authorList>
            <person name="Butler K."/>
        </authorList>
    </citation>
    <scope>NUCLEOTIDE SEQUENCE [LARGE SCALE GENOMIC DNA]</scope>
    <source>
        <strain evidence="1 2">A6-1</strain>
    </source>
</reference>
<dbReference type="SUPFAM" id="SSF56784">
    <property type="entry name" value="HAD-like"/>
    <property type="match status" value="1"/>
</dbReference>
<dbReference type="InterPro" id="IPR036412">
    <property type="entry name" value="HAD-like_sf"/>
</dbReference>
<dbReference type="Proteomes" id="UP000240989">
    <property type="component" value="Unassembled WGS sequence"/>
</dbReference>
<dbReference type="Gene3D" id="3.40.50.1000">
    <property type="entry name" value="HAD superfamily/HAD-like"/>
    <property type="match status" value="1"/>
</dbReference>
<keyword evidence="2" id="KW-1185">Reference proteome</keyword>
<dbReference type="EMBL" id="PYOU01000016">
    <property type="protein sequence ID" value="PSX06368.1"/>
    <property type="molecule type" value="Genomic_DNA"/>
</dbReference>
<dbReference type="Pfam" id="PF13242">
    <property type="entry name" value="Hydrolase_like"/>
    <property type="match status" value="1"/>
</dbReference>
<organism evidence="1 2">
    <name type="scientific">Photobacterium angustum</name>
    <dbReference type="NCBI Taxonomy" id="661"/>
    <lineage>
        <taxon>Bacteria</taxon>
        <taxon>Pseudomonadati</taxon>
        <taxon>Pseudomonadota</taxon>
        <taxon>Gammaproteobacteria</taxon>
        <taxon>Vibrionales</taxon>
        <taxon>Vibrionaceae</taxon>
        <taxon>Photobacterium</taxon>
    </lineage>
</organism>
<accession>A0ABX5H0J0</accession>
<dbReference type="InterPro" id="IPR023214">
    <property type="entry name" value="HAD_sf"/>
</dbReference>
<name>A0ABX5H0J0_PHOAN</name>
<evidence type="ECO:0008006" key="3">
    <source>
        <dbReference type="Google" id="ProtNLM"/>
    </source>
</evidence>
<sequence>MVGDTTHDIFMANNLGCKAIAVSSSL</sequence>
<comment type="caution">
    <text evidence="1">The sequence shown here is derived from an EMBL/GenBank/DDBJ whole genome shotgun (WGS) entry which is preliminary data.</text>
</comment>
<gene>
    <name evidence="1" type="ORF">C0W27_16740</name>
</gene>
<protein>
    <recommendedName>
        <fullName evidence="3">Phosphoglycolate phosphatase</fullName>
    </recommendedName>
</protein>
<proteinExistence type="predicted"/>
<evidence type="ECO:0000313" key="2">
    <source>
        <dbReference type="Proteomes" id="UP000240989"/>
    </source>
</evidence>
<evidence type="ECO:0000313" key="1">
    <source>
        <dbReference type="EMBL" id="PSX06368.1"/>
    </source>
</evidence>